<name>A0A644TQU2_9ZZZZ</name>
<comment type="caution">
    <text evidence="1">The sequence shown here is derived from an EMBL/GenBank/DDBJ whole genome shotgun (WGS) entry which is preliminary data.</text>
</comment>
<reference evidence="1" key="1">
    <citation type="submission" date="2019-08" db="EMBL/GenBank/DDBJ databases">
        <authorList>
            <person name="Kucharzyk K."/>
            <person name="Murdoch R.W."/>
            <person name="Higgins S."/>
            <person name="Loffler F."/>
        </authorList>
    </citation>
    <scope>NUCLEOTIDE SEQUENCE</scope>
</reference>
<accession>A0A644TQU2</accession>
<evidence type="ECO:0000313" key="1">
    <source>
        <dbReference type="EMBL" id="MPL69315.1"/>
    </source>
</evidence>
<proteinExistence type="predicted"/>
<dbReference type="EMBL" id="VSSQ01000046">
    <property type="protein sequence ID" value="MPL69315.1"/>
    <property type="molecule type" value="Genomic_DNA"/>
</dbReference>
<protein>
    <recommendedName>
        <fullName evidence="2">DUF1450 domain-containing protein</fullName>
    </recommendedName>
</protein>
<dbReference type="AlphaFoldDB" id="A0A644TQU2"/>
<gene>
    <name evidence="1" type="ORF">SDC9_15052</name>
</gene>
<sequence length="84" mass="9410">MNTLRFCENNMRENMNELVEKAKTEFTNVDIAVEPCLGECGDCAESFIAVANGTLLTADTTHALFERIKNNIGEREVAVTNRRD</sequence>
<evidence type="ECO:0008006" key="2">
    <source>
        <dbReference type="Google" id="ProtNLM"/>
    </source>
</evidence>
<organism evidence="1">
    <name type="scientific">bioreactor metagenome</name>
    <dbReference type="NCBI Taxonomy" id="1076179"/>
    <lineage>
        <taxon>unclassified sequences</taxon>
        <taxon>metagenomes</taxon>
        <taxon>ecological metagenomes</taxon>
    </lineage>
</organism>
<dbReference type="InterPro" id="IPR009910">
    <property type="entry name" value="DUF1450"/>
</dbReference>
<dbReference type="Pfam" id="PF07293">
    <property type="entry name" value="DUF1450"/>
    <property type="match status" value="1"/>
</dbReference>